<keyword evidence="5" id="KW-1185">Reference proteome</keyword>
<accession>A0ABY7DFY3</accession>
<feature type="transmembrane region" description="Helical" evidence="2">
    <location>
        <begin position="145"/>
        <end position="164"/>
    </location>
</feature>
<evidence type="ECO:0000256" key="3">
    <source>
        <dbReference type="SAM" id="SignalP"/>
    </source>
</evidence>
<organism evidence="4 5">
    <name type="scientific">Mya arenaria</name>
    <name type="common">Soft-shell clam</name>
    <dbReference type="NCBI Taxonomy" id="6604"/>
    <lineage>
        <taxon>Eukaryota</taxon>
        <taxon>Metazoa</taxon>
        <taxon>Spiralia</taxon>
        <taxon>Lophotrochozoa</taxon>
        <taxon>Mollusca</taxon>
        <taxon>Bivalvia</taxon>
        <taxon>Autobranchia</taxon>
        <taxon>Heteroconchia</taxon>
        <taxon>Euheterodonta</taxon>
        <taxon>Imparidentia</taxon>
        <taxon>Neoheterodontei</taxon>
        <taxon>Myida</taxon>
        <taxon>Myoidea</taxon>
        <taxon>Myidae</taxon>
        <taxon>Mya</taxon>
    </lineage>
</organism>
<proteinExistence type="predicted"/>
<dbReference type="EMBL" id="CP111013">
    <property type="protein sequence ID" value="WAQ95891.1"/>
    <property type="molecule type" value="Genomic_DNA"/>
</dbReference>
<dbReference type="Proteomes" id="UP001164746">
    <property type="component" value="Chromosome 2"/>
</dbReference>
<keyword evidence="2" id="KW-1133">Transmembrane helix</keyword>
<feature type="region of interest" description="Disordered" evidence="1">
    <location>
        <begin position="25"/>
        <end position="45"/>
    </location>
</feature>
<gene>
    <name evidence="4" type="ORF">MAR_028581</name>
</gene>
<keyword evidence="2" id="KW-0812">Transmembrane</keyword>
<name>A0ABY7DFY3_MYAAR</name>
<keyword evidence="3" id="KW-0732">Signal</keyword>
<evidence type="ECO:0000256" key="2">
    <source>
        <dbReference type="SAM" id="Phobius"/>
    </source>
</evidence>
<sequence>MDCYNMIIFLGVILCSSVFAQSSTDNSTDSNSTTTEAATTPLVSSNTPASGKITIETTTAFVPYACTQGTCNGTDSSCLKDIKAICSISAPDHACQVSIDNNTVTADCVSKPCVETVTLKCCQSAGCSSELFKSSTGNKDNNGNGIQACIATIVTLATVVMAIIN</sequence>
<evidence type="ECO:0000256" key="1">
    <source>
        <dbReference type="SAM" id="MobiDB-lite"/>
    </source>
</evidence>
<protein>
    <submittedName>
        <fullName evidence="4">Uncharacterized protein</fullName>
    </submittedName>
</protein>
<evidence type="ECO:0000313" key="5">
    <source>
        <dbReference type="Proteomes" id="UP001164746"/>
    </source>
</evidence>
<feature type="chain" id="PRO_5046133326" evidence="3">
    <location>
        <begin position="21"/>
        <end position="165"/>
    </location>
</feature>
<keyword evidence="2" id="KW-0472">Membrane</keyword>
<reference evidence="4" key="1">
    <citation type="submission" date="2022-11" db="EMBL/GenBank/DDBJ databases">
        <title>Centuries of genome instability and evolution in soft-shell clam transmissible cancer (bioRxiv).</title>
        <authorList>
            <person name="Hart S.F.M."/>
            <person name="Yonemitsu M.A."/>
            <person name="Giersch R.M."/>
            <person name="Beal B.F."/>
            <person name="Arriagada G."/>
            <person name="Davis B.W."/>
            <person name="Ostrander E.A."/>
            <person name="Goff S.P."/>
            <person name="Metzger M.J."/>
        </authorList>
    </citation>
    <scope>NUCLEOTIDE SEQUENCE</scope>
    <source>
        <strain evidence="4">MELC-2E11</strain>
        <tissue evidence="4">Siphon/mantle</tissue>
    </source>
</reference>
<feature type="signal peptide" evidence="3">
    <location>
        <begin position="1"/>
        <end position="20"/>
    </location>
</feature>
<feature type="compositionally biased region" description="Low complexity" evidence="1">
    <location>
        <begin position="25"/>
        <end position="40"/>
    </location>
</feature>
<evidence type="ECO:0000313" key="4">
    <source>
        <dbReference type="EMBL" id="WAQ95891.1"/>
    </source>
</evidence>